<keyword evidence="2" id="KW-1185">Reference proteome</keyword>
<comment type="caution">
    <text evidence="1">The sequence shown here is derived from an EMBL/GenBank/DDBJ whole genome shotgun (WGS) entry which is preliminary data.</text>
</comment>
<sequence length="387" mass="44613">MDYLQKLVLLFRKRERSVGSSRPVESSRPAESAVSAELAKPAALSFSILKNVPVEILSDIMDFLPLESAVAFSLSCMHLGRLLGTQHFSRISTSAEGTLALLNLLALDLPDQVVCSVCKRLHHMQNLLRYNCITYGTCSTTRAYTSLRFPACVTRDRDNETWIITERFGETAVNMVLKRYHQNPEDRELLKFMSHHKAKITNWGKYLRQWREECRIVQGHLVHRVQSVFISRECSSTADFKPPSTASENICPHIRFQTSLKYIGSGVRRCCKCPTEYRIDFKFFEGLGWARFFTRWKDFGSEGESLWAQHLPSRATSTVKIFRAILDGQVSVQTTAEVPSQLEVQHQEWDLSSAFEDSKDFKFDSLLTAENKAELFRFRKWYWRKVT</sequence>
<dbReference type="EMBL" id="CAJHIA010000036">
    <property type="protein sequence ID" value="CAD6451557.1"/>
    <property type="molecule type" value="Genomic_DNA"/>
</dbReference>
<organism evidence="1 2">
    <name type="scientific">Sclerotinia trifoliorum</name>
    <dbReference type="NCBI Taxonomy" id="28548"/>
    <lineage>
        <taxon>Eukaryota</taxon>
        <taxon>Fungi</taxon>
        <taxon>Dikarya</taxon>
        <taxon>Ascomycota</taxon>
        <taxon>Pezizomycotina</taxon>
        <taxon>Leotiomycetes</taxon>
        <taxon>Helotiales</taxon>
        <taxon>Sclerotiniaceae</taxon>
        <taxon>Sclerotinia</taxon>
    </lineage>
</organism>
<accession>A0A8H2W555</accession>
<evidence type="ECO:0000313" key="2">
    <source>
        <dbReference type="Proteomes" id="UP000624404"/>
    </source>
</evidence>
<reference evidence="1" key="1">
    <citation type="submission" date="2020-10" db="EMBL/GenBank/DDBJ databases">
        <authorList>
            <person name="Kusch S."/>
        </authorList>
    </citation>
    <scope>NUCLEOTIDE SEQUENCE</scope>
    <source>
        <strain evidence="1">SwB9</strain>
    </source>
</reference>
<name>A0A8H2W555_9HELO</name>
<evidence type="ECO:0000313" key="1">
    <source>
        <dbReference type="EMBL" id="CAD6451557.1"/>
    </source>
</evidence>
<dbReference type="Proteomes" id="UP000624404">
    <property type="component" value="Unassembled WGS sequence"/>
</dbReference>
<dbReference type="OrthoDB" id="3766406at2759"/>
<proteinExistence type="predicted"/>
<protein>
    <submittedName>
        <fullName evidence="1">575066a2-9553-4fd4-8098-3bb20c4bccac</fullName>
    </submittedName>
</protein>
<gene>
    <name evidence="1" type="ORF">SCLTRI_LOCUS9564</name>
</gene>
<dbReference type="AlphaFoldDB" id="A0A8H2W555"/>